<protein>
    <submittedName>
        <fullName evidence="1">11833_t:CDS:1</fullName>
    </submittedName>
</protein>
<evidence type="ECO:0000313" key="2">
    <source>
        <dbReference type="Proteomes" id="UP000789920"/>
    </source>
</evidence>
<dbReference type="EMBL" id="CAJVQC010092526">
    <property type="protein sequence ID" value="CAG8826654.1"/>
    <property type="molecule type" value="Genomic_DNA"/>
</dbReference>
<proteinExistence type="predicted"/>
<sequence length="82" mass="9490">AKKQRQEKTLVQISKVPPPPRSSRTNGPGRNGGCKYDAVLRARARAHEEAYQYKKKAAEYKENTDECRKKYKELLKERNGLK</sequence>
<gene>
    <name evidence="1" type="ORF">RPERSI_LOCUS26784</name>
</gene>
<reference evidence="1" key="1">
    <citation type="submission" date="2021-06" db="EMBL/GenBank/DDBJ databases">
        <authorList>
            <person name="Kallberg Y."/>
            <person name="Tangrot J."/>
            <person name="Rosling A."/>
        </authorList>
    </citation>
    <scope>NUCLEOTIDE SEQUENCE</scope>
    <source>
        <strain evidence="1">MA461A</strain>
    </source>
</reference>
<feature type="non-terminal residue" evidence="1">
    <location>
        <position position="1"/>
    </location>
</feature>
<organism evidence="1 2">
    <name type="scientific">Racocetra persica</name>
    <dbReference type="NCBI Taxonomy" id="160502"/>
    <lineage>
        <taxon>Eukaryota</taxon>
        <taxon>Fungi</taxon>
        <taxon>Fungi incertae sedis</taxon>
        <taxon>Mucoromycota</taxon>
        <taxon>Glomeromycotina</taxon>
        <taxon>Glomeromycetes</taxon>
        <taxon>Diversisporales</taxon>
        <taxon>Gigasporaceae</taxon>
        <taxon>Racocetra</taxon>
    </lineage>
</organism>
<evidence type="ECO:0000313" key="1">
    <source>
        <dbReference type="EMBL" id="CAG8826654.1"/>
    </source>
</evidence>
<accession>A0ACA9S7Z8</accession>
<keyword evidence="2" id="KW-1185">Reference proteome</keyword>
<comment type="caution">
    <text evidence="1">The sequence shown here is derived from an EMBL/GenBank/DDBJ whole genome shotgun (WGS) entry which is preliminary data.</text>
</comment>
<name>A0ACA9S7Z8_9GLOM</name>
<dbReference type="Proteomes" id="UP000789920">
    <property type="component" value="Unassembled WGS sequence"/>
</dbReference>
<feature type="non-terminal residue" evidence="1">
    <location>
        <position position="82"/>
    </location>
</feature>